<dbReference type="PANTHER" id="PTHR46190:SF1">
    <property type="entry name" value="SI:CH211-201H21.5"/>
    <property type="match status" value="1"/>
</dbReference>
<proteinExistence type="inferred from homology"/>
<feature type="signal peptide" evidence="2">
    <location>
        <begin position="1"/>
        <end position="17"/>
    </location>
</feature>
<dbReference type="WBParaSite" id="Csp11.Scaffold629.g11609.t2">
    <property type="protein sequence ID" value="Csp11.Scaffold629.g11609.t2"/>
    <property type="gene ID" value="Csp11.Scaffold629.g11609"/>
</dbReference>
<dbReference type="SUPFAM" id="SSF53590">
    <property type="entry name" value="Nucleoside hydrolase"/>
    <property type="match status" value="1"/>
</dbReference>
<evidence type="ECO:0000313" key="4">
    <source>
        <dbReference type="Proteomes" id="UP000095282"/>
    </source>
</evidence>
<protein>
    <submittedName>
        <fullName evidence="5">IU_nuc_hydro domain-containing protein</fullName>
    </submittedName>
</protein>
<feature type="domain" description="Inosine/uridine-preferring nucleoside hydrolase" evidence="3">
    <location>
        <begin position="25"/>
        <end position="326"/>
    </location>
</feature>
<dbReference type="Proteomes" id="UP000095282">
    <property type="component" value="Unplaced"/>
</dbReference>
<feature type="chain" id="PRO_5009308035" evidence="2">
    <location>
        <begin position="18"/>
        <end position="374"/>
    </location>
</feature>
<dbReference type="CDD" id="cd02649">
    <property type="entry name" value="nuc_hydro_CeIAG"/>
    <property type="match status" value="1"/>
</dbReference>
<keyword evidence="2" id="KW-0732">Signal</keyword>
<accession>A0A1I7TTF9</accession>
<dbReference type="GO" id="GO:0016799">
    <property type="term" value="F:hydrolase activity, hydrolyzing N-glycosyl compounds"/>
    <property type="evidence" value="ECO:0007669"/>
    <property type="project" value="InterPro"/>
</dbReference>
<dbReference type="InterPro" id="IPR036452">
    <property type="entry name" value="Ribo_hydro-like"/>
</dbReference>
<sequence length="374" mass="41339">MISHIIQSCFLISFVLSTSQSTVKLIIDTDGVYDDIRGLTIALTYPNVEVLAITTVHGGVTANQSAANVVRLLRAVGKESIPIFIGAQDSMIPKGKIEVWEELFGYDGIGGVPDANPKALPSDFKSAQKMHAVDAIIQFTRNTSDVVLVGLGPLTNIAMALQKDADLANRIRKVVIMGGNYLGIGNTQYNSTAEFNFLMDPEAAQIVLSSIHTTIVPWDTCFLKGPVYNEEVDYEESLHQNTNLSYFLSNITLKAREFNTIAQQIYAFVDDIAISIAIDPEILKKSVELYASVELEREAKTRGQVTIDWLGTKYDPIDQQFKAATNKNEANWLKQTFVTEYDVKKINQLLVEAVNPSIRKSNLLISKNSLFILA</sequence>
<comment type="similarity">
    <text evidence="1">Belongs to the IUNH family.</text>
</comment>
<dbReference type="InterPro" id="IPR052775">
    <property type="entry name" value="IUN_hydrolase"/>
</dbReference>
<organism evidence="4 5">
    <name type="scientific">Caenorhabditis tropicalis</name>
    <dbReference type="NCBI Taxonomy" id="1561998"/>
    <lineage>
        <taxon>Eukaryota</taxon>
        <taxon>Metazoa</taxon>
        <taxon>Ecdysozoa</taxon>
        <taxon>Nematoda</taxon>
        <taxon>Chromadorea</taxon>
        <taxon>Rhabditida</taxon>
        <taxon>Rhabditina</taxon>
        <taxon>Rhabditomorpha</taxon>
        <taxon>Rhabditoidea</taxon>
        <taxon>Rhabditidae</taxon>
        <taxon>Peloderinae</taxon>
        <taxon>Caenorhabditis</taxon>
    </lineage>
</organism>
<dbReference type="eggNOG" id="KOG2938">
    <property type="taxonomic scope" value="Eukaryota"/>
</dbReference>
<reference evidence="5" key="1">
    <citation type="submission" date="2016-11" db="UniProtKB">
        <authorList>
            <consortium name="WormBaseParasite"/>
        </authorList>
    </citation>
    <scope>IDENTIFICATION</scope>
</reference>
<dbReference type="InterPro" id="IPR001910">
    <property type="entry name" value="Inosine/uridine_hydrolase_dom"/>
</dbReference>
<evidence type="ECO:0000256" key="1">
    <source>
        <dbReference type="ARBA" id="ARBA00009176"/>
    </source>
</evidence>
<dbReference type="Gene3D" id="3.90.245.10">
    <property type="entry name" value="Ribonucleoside hydrolase-like"/>
    <property type="match status" value="1"/>
</dbReference>
<dbReference type="STRING" id="1561998.A0A1I7TTF9"/>
<name>A0A1I7TTF9_9PELO</name>
<evidence type="ECO:0000259" key="3">
    <source>
        <dbReference type="Pfam" id="PF01156"/>
    </source>
</evidence>
<dbReference type="AlphaFoldDB" id="A0A1I7TTF9"/>
<evidence type="ECO:0000256" key="2">
    <source>
        <dbReference type="SAM" id="SignalP"/>
    </source>
</evidence>
<dbReference type="PANTHER" id="PTHR46190">
    <property type="entry name" value="SI:CH211-201H21.5-RELATED"/>
    <property type="match status" value="1"/>
</dbReference>
<evidence type="ECO:0000313" key="5">
    <source>
        <dbReference type="WBParaSite" id="Csp11.Scaffold629.g11609.t2"/>
    </source>
</evidence>
<dbReference type="Pfam" id="PF01156">
    <property type="entry name" value="IU_nuc_hydro"/>
    <property type="match status" value="1"/>
</dbReference>
<keyword evidence="4" id="KW-1185">Reference proteome</keyword>